<evidence type="ECO:0000313" key="1">
    <source>
        <dbReference type="Proteomes" id="UP000887579"/>
    </source>
</evidence>
<accession>A0AC34FMD3</accession>
<evidence type="ECO:0000313" key="2">
    <source>
        <dbReference type="WBParaSite" id="ES5_v2.g18488.t1"/>
    </source>
</evidence>
<name>A0AC34FMD3_9BILA</name>
<dbReference type="WBParaSite" id="ES5_v2.g18488.t1">
    <property type="protein sequence ID" value="ES5_v2.g18488.t1"/>
    <property type="gene ID" value="ES5_v2.g18488"/>
</dbReference>
<sequence length="81" mass="9247">MAKDGQSMIRVNSPEYIRLHDTFVGKICSCCGKEVKSLPSCSKCQMASYCSKECQTLDWKEFNHKEMCQHLKVCADLMYNG</sequence>
<proteinExistence type="predicted"/>
<dbReference type="Proteomes" id="UP000887579">
    <property type="component" value="Unplaced"/>
</dbReference>
<organism evidence="1 2">
    <name type="scientific">Panagrolaimus sp. ES5</name>
    <dbReference type="NCBI Taxonomy" id="591445"/>
    <lineage>
        <taxon>Eukaryota</taxon>
        <taxon>Metazoa</taxon>
        <taxon>Ecdysozoa</taxon>
        <taxon>Nematoda</taxon>
        <taxon>Chromadorea</taxon>
        <taxon>Rhabditida</taxon>
        <taxon>Tylenchina</taxon>
        <taxon>Panagrolaimomorpha</taxon>
        <taxon>Panagrolaimoidea</taxon>
        <taxon>Panagrolaimidae</taxon>
        <taxon>Panagrolaimus</taxon>
    </lineage>
</organism>
<protein>
    <submittedName>
        <fullName evidence="2">MYND-type domain-containing protein</fullName>
    </submittedName>
</protein>
<reference evidence="2" key="1">
    <citation type="submission" date="2022-11" db="UniProtKB">
        <authorList>
            <consortium name="WormBaseParasite"/>
        </authorList>
    </citation>
    <scope>IDENTIFICATION</scope>
</reference>